<dbReference type="PANTHER" id="PTHR12128:SF66">
    <property type="entry name" value="4-HYDROXY-2-OXOGLUTARATE ALDOLASE, MITOCHONDRIAL"/>
    <property type="match status" value="1"/>
</dbReference>
<gene>
    <name evidence="12" type="primary">dapA</name>
    <name evidence="16" type="ORF">GU90_17495</name>
</gene>
<evidence type="ECO:0000256" key="3">
    <source>
        <dbReference type="ARBA" id="ARBA00007592"/>
    </source>
</evidence>
<dbReference type="HAMAP" id="MF_00418">
    <property type="entry name" value="DapA"/>
    <property type="match status" value="1"/>
</dbReference>
<dbReference type="NCBIfam" id="TIGR00674">
    <property type="entry name" value="dapA"/>
    <property type="match status" value="1"/>
</dbReference>
<dbReference type="AlphaFoldDB" id="A0A073AV47"/>
<evidence type="ECO:0000256" key="13">
    <source>
        <dbReference type="PIRNR" id="PIRNR001365"/>
    </source>
</evidence>
<evidence type="ECO:0000256" key="12">
    <source>
        <dbReference type="HAMAP-Rule" id="MF_00418"/>
    </source>
</evidence>
<protein>
    <recommendedName>
        <fullName evidence="4 12">4-hydroxy-tetrahydrodipicolinate synthase</fullName>
        <shortName evidence="12">HTPA synthase</shortName>
        <ecNumber evidence="4 12">4.3.3.7</ecNumber>
    </recommendedName>
</protein>
<comment type="caution">
    <text evidence="16">The sequence shown here is derived from an EMBL/GenBank/DDBJ whole genome shotgun (WGS) entry which is preliminary data.</text>
</comment>
<dbReference type="EMBL" id="JNVU01000042">
    <property type="protein sequence ID" value="KEI43216.1"/>
    <property type="molecule type" value="Genomic_DNA"/>
</dbReference>
<evidence type="ECO:0000256" key="15">
    <source>
        <dbReference type="PIRSR" id="PIRSR001365-2"/>
    </source>
</evidence>
<dbReference type="InterPro" id="IPR013785">
    <property type="entry name" value="Aldolase_TIM"/>
</dbReference>
<comment type="subcellular location">
    <subcellularLocation>
        <location evidence="12">Cytoplasm</location>
    </subcellularLocation>
</comment>
<evidence type="ECO:0000256" key="6">
    <source>
        <dbReference type="ARBA" id="ARBA00022605"/>
    </source>
</evidence>
<evidence type="ECO:0000256" key="9">
    <source>
        <dbReference type="ARBA" id="ARBA00023239"/>
    </source>
</evidence>
<sequence>MSLGAVLTAMVTPFDGELRVNETVFVSLLHHLLDNGSDGVVVCGTTGEAPTLTDEEHLRLIELACAERRPGSAVIASTGSNDTAHACAMTERATELGADAILSVTPYYNKPNRRGLVRHFSEIARATDKPVVLYNIPSRTAVDMPNDLLAELAQIERIDYVKQANNANLAPVDGLGIYAGNDDAFLPVLELGGCGGILVASHLVGPQMQAMAREPQRRAEIDASLKPLYAALGVTTNPIPVKAALNELGWQVGAPRLPLAEADEAELEVVRGALVETGLLP</sequence>
<dbReference type="GO" id="GO:0009089">
    <property type="term" value="P:lysine biosynthetic process via diaminopimelate"/>
    <property type="evidence" value="ECO:0007669"/>
    <property type="project" value="UniProtKB-UniRule"/>
</dbReference>
<dbReference type="GO" id="GO:0008840">
    <property type="term" value="F:4-hydroxy-tetrahydrodipicolinate synthase activity"/>
    <property type="evidence" value="ECO:0007669"/>
    <property type="project" value="UniProtKB-UniRule"/>
</dbReference>
<keyword evidence="9 12" id="KW-0456">Lyase</keyword>
<dbReference type="SUPFAM" id="SSF51569">
    <property type="entry name" value="Aldolase"/>
    <property type="match status" value="1"/>
</dbReference>
<feature type="active site" description="Proton donor/acceptor" evidence="12 14">
    <location>
        <position position="134"/>
    </location>
</feature>
<dbReference type="InterPro" id="IPR005263">
    <property type="entry name" value="DapA"/>
</dbReference>
<dbReference type="PROSITE" id="PS00665">
    <property type="entry name" value="DHDPS_1"/>
    <property type="match status" value="1"/>
</dbReference>
<dbReference type="InterPro" id="IPR020624">
    <property type="entry name" value="Schiff_base-form_aldolases_CS"/>
</dbReference>
<dbReference type="GO" id="GO:0005829">
    <property type="term" value="C:cytosol"/>
    <property type="evidence" value="ECO:0007669"/>
    <property type="project" value="TreeGrafter"/>
</dbReference>
<dbReference type="InterPro" id="IPR002220">
    <property type="entry name" value="DapA-like"/>
</dbReference>
<keyword evidence="6 12" id="KW-0028">Amino-acid biosynthesis</keyword>
<dbReference type="OrthoDB" id="9782828at2"/>
<evidence type="ECO:0000256" key="2">
    <source>
        <dbReference type="ARBA" id="ARBA00005120"/>
    </source>
</evidence>
<keyword evidence="7 12" id="KW-0220">Diaminopimelate biosynthesis</keyword>
<dbReference type="EC" id="4.3.3.7" evidence="4 12"/>
<evidence type="ECO:0000313" key="16">
    <source>
        <dbReference type="EMBL" id="KEI43216.1"/>
    </source>
</evidence>
<dbReference type="UniPathway" id="UPA00034">
    <property type="reaction ID" value="UER00017"/>
</dbReference>
<dbReference type="eggNOG" id="COG0329">
    <property type="taxonomic scope" value="Bacteria"/>
</dbReference>
<evidence type="ECO:0000256" key="1">
    <source>
        <dbReference type="ARBA" id="ARBA00003294"/>
    </source>
</evidence>
<feature type="active site" description="Schiff-base intermediate with substrate" evidence="12 14">
    <location>
        <position position="162"/>
    </location>
</feature>
<accession>A0A073AV47</accession>
<feature type="site" description="Part of a proton relay during catalysis" evidence="12">
    <location>
        <position position="45"/>
    </location>
</feature>
<feature type="binding site" evidence="12 15">
    <location>
        <position position="197"/>
    </location>
    <ligand>
        <name>pyruvate</name>
        <dbReference type="ChEBI" id="CHEBI:15361"/>
    </ligand>
</feature>
<keyword evidence="8 12" id="KW-0457">Lysine biosynthesis</keyword>
<dbReference type="SMART" id="SM01130">
    <property type="entry name" value="DHDPS"/>
    <property type="match status" value="1"/>
</dbReference>
<proteinExistence type="inferred from homology"/>
<comment type="pathway">
    <text evidence="2 12">Amino-acid biosynthesis; L-lysine biosynthesis via DAP pathway; (S)-tetrahydrodipicolinate from L-aspartate: step 3/4.</text>
</comment>
<dbReference type="CDD" id="cd00950">
    <property type="entry name" value="DHDPS"/>
    <property type="match status" value="1"/>
</dbReference>
<dbReference type="Pfam" id="PF00701">
    <property type="entry name" value="DHDPS"/>
    <property type="match status" value="1"/>
</dbReference>
<keyword evidence="17" id="KW-1185">Reference proteome</keyword>
<comment type="caution">
    <text evidence="12">Was originally thought to be a dihydrodipicolinate synthase (DHDPS), catalyzing the condensation of (S)-aspartate-beta-semialdehyde [(S)-ASA] and pyruvate to dihydrodipicolinate (DHDP). However, it was shown in E.coli that the product of the enzymatic reaction is not dihydrodipicolinate but in fact (4S)-4-hydroxy-2,3,4,5-tetrahydro-(2S)-dipicolinic acid (HTPA), and that the consecutive dehydration reaction leading to DHDP is not spontaneous but catalyzed by DapB.</text>
</comment>
<comment type="subunit">
    <text evidence="12">Homotetramer; dimer of dimers.</text>
</comment>
<dbReference type="STRING" id="28042.GU90_17495"/>
<evidence type="ECO:0000256" key="11">
    <source>
        <dbReference type="ARBA" id="ARBA00047836"/>
    </source>
</evidence>
<evidence type="ECO:0000256" key="7">
    <source>
        <dbReference type="ARBA" id="ARBA00022915"/>
    </source>
</evidence>
<feature type="binding site" evidence="12 15">
    <location>
        <position position="46"/>
    </location>
    <ligand>
        <name>pyruvate</name>
        <dbReference type="ChEBI" id="CHEBI:15361"/>
    </ligand>
</feature>
<dbReference type="Proteomes" id="UP000031419">
    <property type="component" value="Unassembled WGS sequence"/>
</dbReference>
<evidence type="ECO:0000313" key="17">
    <source>
        <dbReference type="Proteomes" id="UP000031419"/>
    </source>
</evidence>
<keyword evidence="10 12" id="KW-0704">Schiff base</keyword>
<dbReference type="RefSeq" id="WP_029719979.1">
    <property type="nucleotide sequence ID" value="NZ_JAJUIW010000016.1"/>
</dbReference>
<name>A0A073AV47_9PSEU</name>
<evidence type="ECO:0000256" key="4">
    <source>
        <dbReference type="ARBA" id="ARBA00012086"/>
    </source>
</evidence>
<reference evidence="16 17" key="1">
    <citation type="submission" date="2014-06" db="EMBL/GenBank/DDBJ databases">
        <title>Saccharopolyspora rectivirgula DSM-43113 Genome sequencing.</title>
        <authorList>
            <person name="Barrera C."/>
            <person name="Millon L."/>
            <person name="Rognon B."/>
            <person name="Zaugg C."/>
            <person name="Monod M."/>
        </authorList>
    </citation>
    <scope>NUCLEOTIDE SEQUENCE [LARGE SCALE GENOMIC DNA]</scope>
    <source>
        <strain evidence="16 17">DSM 43113</strain>
    </source>
</reference>
<organism evidence="16 17">
    <name type="scientific">Saccharopolyspora rectivirgula</name>
    <dbReference type="NCBI Taxonomy" id="28042"/>
    <lineage>
        <taxon>Bacteria</taxon>
        <taxon>Bacillati</taxon>
        <taxon>Actinomycetota</taxon>
        <taxon>Actinomycetes</taxon>
        <taxon>Pseudonocardiales</taxon>
        <taxon>Pseudonocardiaceae</taxon>
        <taxon>Saccharopolyspora</taxon>
    </lineage>
</organism>
<feature type="site" description="Part of a proton relay during catalysis" evidence="12">
    <location>
        <position position="108"/>
    </location>
</feature>
<evidence type="ECO:0000256" key="14">
    <source>
        <dbReference type="PIRSR" id="PIRSR001365-1"/>
    </source>
</evidence>
<comment type="function">
    <text evidence="1 12">Catalyzes the condensation of (S)-aspartate-beta-semialdehyde [(S)-ASA] and pyruvate to 4-hydroxy-tetrahydrodipicolinate (HTPA).</text>
</comment>
<evidence type="ECO:0000256" key="5">
    <source>
        <dbReference type="ARBA" id="ARBA00022490"/>
    </source>
</evidence>
<dbReference type="PRINTS" id="PR00146">
    <property type="entry name" value="DHPICSNTHASE"/>
</dbReference>
<dbReference type="Gene3D" id="3.20.20.70">
    <property type="entry name" value="Aldolase class I"/>
    <property type="match status" value="1"/>
</dbReference>
<comment type="similarity">
    <text evidence="3 12 13">Belongs to the DapA family.</text>
</comment>
<dbReference type="PANTHER" id="PTHR12128">
    <property type="entry name" value="DIHYDRODIPICOLINATE SYNTHASE"/>
    <property type="match status" value="1"/>
</dbReference>
<dbReference type="GO" id="GO:0019877">
    <property type="term" value="P:diaminopimelate biosynthetic process"/>
    <property type="evidence" value="ECO:0007669"/>
    <property type="project" value="UniProtKB-UniRule"/>
</dbReference>
<evidence type="ECO:0000256" key="8">
    <source>
        <dbReference type="ARBA" id="ARBA00023154"/>
    </source>
</evidence>
<comment type="catalytic activity">
    <reaction evidence="11 12">
        <text>L-aspartate 4-semialdehyde + pyruvate = (2S,4S)-4-hydroxy-2,3,4,5-tetrahydrodipicolinate + H2O + H(+)</text>
        <dbReference type="Rhea" id="RHEA:34171"/>
        <dbReference type="ChEBI" id="CHEBI:15361"/>
        <dbReference type="ChEBI" id="CHEBI:15377"/>
        <dbReference type="ChEBI" id="CHEBI:15378"/>
        <dbReference type="ChEBI" id="CHEBI:67139"/>
        <dbReference type="ChEBI" id="CHEBI:537519"/>
        <dbReference type="EC" id="4.3.3.7"/>
    </reaction>
</comment>
<evidence type="ECO:0000256" key="10">
    <source>
        <dbReference type="ARBA" id="ARBA00023270"/>
    </source>
</evidence>
<keyword evidence="5 12" id="KW-0963">Cytoplasm</keyword>
<dbReference type="PIRSF" id="PIRSF001365">
    <property type="entry name" value="DHDPS"/>
    <property type="match status" value="1"/>
</dbReference>